<dbReference type="AlphaFoldDB" id="A0A4Z1EN21"/>
<reference evidence="3 4" key="1">
    <citation type="submission" date="2017-12" db="EMBL/GenBank/DDBJ databases">
        <title>Comparative genomics of Botrytis spp.</title>
        <authorList>
            <person name="Valero-Jimenez C.A."/>
            <person name="Tapia P."/>
            <person name="Veloso J."/>
            <person name="Silva-Moreno E."/>
            <person name="Staats M."/>
            <person name="Valdes J.H."/>
            <person name="Van Kan J.A.L."/>
        </authorList>
    </citation>
    <scope>NUCLEOTIDE SEQUENCE [LARGE SCALE GENOMIC DNA]</scope>
    <source>
        <strain evidence="3 4">Bt9001</strain>
    </source>
</reference>
<proteinExistence type="predicted"/>
<evidence type="ECO:0000256" key="2">
    <source>
        <dbReference type="SAM" id="MobiDB-lite"/>
    </source>
</evidence>
<accession>A0A4Z1EN21</accession>
<organism evidence="3 4">
    <name type="scientific">Botrytis tulipae</name>
    <dbReference type="NCBI Taxonomy" id="87230"/>
    <lineage>
        <taxon>Eukaryota</taxon>
        <taxon>Fungi</taxon>
        <taxon>Dikarya</taxon>
        <taxon>Ascomycota</taxon>
        <taxon>Pezizomycotina</taxon>
        <taxon>Leotiomycetes</taxon>
        <taxon>Helotiales</taxon>
        <taxon>Sclerotiniaceae</taxon>
        <taxon>Botrytis</taxon>
    </lineage>
</organism>
<name>A0A4Z1EN21_9HELO</name>
<feature type="region of interest" description="Disordered" evidence="2">
    <location>
        <begin position="117"/>
        <end position="136"/>
    </location>
</feature>
<evidence type="ECO:0000313" key="4">
    <source>
        <dbReference type="Proteomes" id="UP000297777"/>
    </source>
</evidence>
<feature type="coiled-coil region" evidence="1">
    <location>
        <begin position="36"/>
        <end position="84"/>
    </location>
</feature>
<keyword evidence="1" id="KW-0175">Coiled coil</keyword>
<evidence type="ECO:0000313" key="3">
    <source>
        <dbReference type="EMBL" id="TGO10397.1"/>
    </source>
</evidence>
<evidence type="ECO:0000256" key="1">
    <source>
        <dbReference type="SAM" id="Coils"/>
    </source>
</evidence>
<protein>
    <submittedName>
        <fullName evidence="3">Uncharacterized protein</fullName>
    </submittedName>
</protein>
<sequence length="260" mass="29815">MSEKNSLNKQNNSNVMTSTTDPREELPFPSSNLGNLSEINIELECNKDKFKELQETVHSQAATIDMMEKEIKEAENLLRNFNLHLPELEGTSKPASRGNTLNQCIREMQQQYSILKKKSVPTPPSPPFGTPTSRKRPWLQNQDANIAISEWQRIVDDFSEMLHEFSPPRDSDMQQIFQEIIPLLRDLYQAKHFLFYKNEPLAIRDSWKCLNMICNYGVSKAETIEEDDDDGCDGCNGKTFCVQVKETSNGTAVRLIYCNE</sequence>
<dbReference type="EMBL" id="PQXH01000136">
    <property type="protein sequence ID" value="TGO10397.1"/>
    <property type="molecule type" value="Genomic_DNA"/>
</dbReference>
<feature type="region of interest" description="Disordered" evidence="2">
    <location>
        <begin position="1"/>
        <end position="33"/>
    </location>
</feature>
<comment type="caution">
    <text evidence="3">The sequence shown here is derived from an EMBL/GenBank/DDBJ whole genome shotgun (WGS) entry which is preliminary data.</text>
</comment>
<feature type="compositionally biased region" description="Polar residues" evidence="2">
    <location>
        <begin position="1"/>
        <end position="20"/>
    </location>
</feature>
<keyword evidence="4" id="KW-1185">Reference proteome</keyword>
<dbReference type="Proteomes" id="UP000297777">
    <property type="component" value="Unassembled WGS sequence"/>
</dbReference>
<gene>
    <name evidence="3" type="ORF">BTUL_0136g00190</name>
</gene>